<accession>A0A5N8WV93</accession>
<comment type="caution">
    <text evidence="1">The sequence shown here is derived from an EMBL/GenBank/DDBJ whole genome shotgun (WGS) entry which is preliminary data.</text>
</comment>
<dbReference type="Proteomes" id="UP000373149">
    <property type="component" value="Unassembled WGS sequence"/>
</dbReference>
<evidence type="ECO:0000313" key="1">
    <source>
        <dbReference type="EMBL" id="MPY51331.1"/>
    </source>
</evidence>
<organism evidence="1 2">
    <name type="scientific">Streptomyces acidicola</name>
    <dbReference type="NCBI Taxonomy" id="2596892"/>
    <lineage>
        <taxon>Bacteria</taxon>
        <taxon>Bacillati</taxon>
        <taxon>Actinomycetota</taxon>
        <taxon>Actinomycetes</taxon>
        <taxon>Kitasatosporales</taxon>
        <taxon>Streptomycetaceae</taxon>
        <taxon>Streptomyces</taxon>
    </lineage>
</organism>
<dbReference type="RefSeq" id="WP_152865598.1">
    <property type="nucleotide sequence ID" value="NZ_VMNX01000092.1"/>
</dbReference>
<proteinExistence type="predicted"/>
<gene>
    <name evidence="1" type="ORF">FPZ41_23345</name>
</gene>
<name>A0A5N8WV93_9ACTN</name>
<evidence type="ECO:0000313" key="2">
    <source>
        <dbReference type="Proteomes" id="UP000373149"/>
    </source>
</evidence>
<dbReference type="EMBL" id="VMNX01000092">
    <property type="protein sequence ID" value="MPY51331.1"/>
    <property type="molecule type" value="Genomic_DNA"/>
</dbReference>
<reference evidence="1 2" key="1">
    <citation type="submission" date="2019-09" db="EMBL/GenBank/DDBJ databases">
        <authorList>
            <person name="Duangmal K."/>
            <person name="Teo W.F.A."/>
            <person name="Lipun K."/>
        </authorList>
    </citation>
    <scope>NUCLEOTIDE SEQUENCE [LARGE SCALE GENOMIC DNA]</scope>
    <source>
        <strain evidence="1 2">K1PN6</strain>
    </source>
</reference>
<keyword evidence="2" id="KW-1185">Reference proteome</keyword>
<sequence length="155" mass="16081">MSDLMSLAAQLAPYLTLAASSMGQAVIDSAQSRVADSTVERGRSFLMRVLGRETDRLGAEEGRSGAATEIAGLVESLDRAHRNALETAIGHWLLDHESGLTEESLLRHIKRGAALAQPGSVTNTAHATGPGAIAVGQVVGDVHAGYRPGDAGDGR</sequence>
<protein>
    <submittedName>
        <fullName evidence="1">Uncharacterized protein</fullName>
    </submittedName>
</protein>
<dbReference type="AlphaFoldDB" id="A0A5N8WV93"/>